<evidence type="ECO:0000313" key="2">
    <source>
        <dbReference type="Proteomes" id="UP001152484"/>
    </source>
</evidence>
<protein>
    <submittedName>
        <fullName evidence="1">Uncharacterized protein</fullName>
    </submittedName>
</protein>
<reference evidence="1" key="1">
    <citation type="submission" date="2022-07" db="EMBL/GenBank/DDBJ databases">
        <authorList>
            <person name="Macas J."/>
            <person name="Novak P."/>
            <person name="Neumann P."/>
        </authorList>
    </citation>
    <scope>NUCLEOTIDE SEQUENCE</scope>
</reference>
<evidence type="ECO:0000313" key="1">
    <source>
        <dbReference type="EMBL" id="CAH9102723.1"/>
    </source>
</evidence>
<dbReference type="AlphaFoldDB" id="A0A9P1EFJ3"/>
<dbReference type="PANTHER" id="PTHR11439:SF487">
    <property type="entry name" value="RNA-DIRECTED DNA POLYMERASE"/>
    <property type="match status" value="1"/>
</dbReference>
<dbReference type="CDD" id="cd09272">
    <property type="entry name" value="RNase_HI_RT_Ty1"/>
    <property type="match status" value="1"/>
</dbReference>
<organism evidence="1 2">
    <name type="scientific">Cuscuta europaea</name>
    <name type="common">European dodder</name>
    <dbReference type="NCBI Taxonomy" id="41803"/>
    <lineage>
        <taxon>Eukaryota</taxon>
        <taxon>Viridiplantae</taxon>
        <taxon>Streptophyta</taxon>
        <taxon>Embryophyta</taxon>
        <taxon>Tracheophyta</taxon>
        <taxon>Spermatophyta</taxon>
        <taxon>Magnoliopsida</taxon>
        <taxon>eudicotyledons</taxon>
        <taxon>Gunneridae</taxon>
        <taxon>Pentapetalae</taxon>
        <taxon>asterids</taxon>
        <taxon>lamiids</taxon>
        <taxon>Solanales</taxon>
        <taxon>Convolvulaceae</taxon>
        <taxon>Cuscuteae</taxon>
        <taxon>Cuscuta</taxon>
        <taxon>Cuscuta subgen. Cuscuta</taxon>
    </lineage>
</organism>
<dbReference type="EMBL" id="CAMAPE010000041">
    <property type="protein sequence ID" value="CAH9102723.1"/>
    <property type="molecule type" value="Genomic_DNA"/>
</dbReference>
<sequence>MVGFLGHSPISWKAKKQSSVTRSSAEAEYRVMVAATCELKWLKALLLSLGSNHNKVISLFCDSQSAIHIARNPVFHERTKHIEVHCHFICDAIKTDLIAPR</sequence>
<keyword evidence="2" id="KW-1185">Reference proteome</keyword>
<accession>A0A9P1EFJ3</accession>
<proteinExistence type="predicted"/>
<name>A0A9P1EFJ3_CUSEU</name>
<gene>
    <name evidence="1" type="ORF">CEURO_LOCUS15890</name>
</gene>
<dbReference type="OrthoDB" id="1303689at2759"/>
<dbReference type="PANTHER" id="PTHR11439">
    <property type="entry name" value="GAG-POL-RELATED RETROTRANSPOSON"/>
    <property type="match status" value="1"/>
</dbReference>
<dbReference type="Proteomes" id="UP001152484">
    <property type="component" value="Unassembled WGS sequence"/>
</dbReference>
<comment type="caution">
    <text evidence="1">The sequence shown here is derived from an EMBL/GenBank/DDBJ whole genome shotgun (WGS) entry which is preliminary data.</text>
</comment>